<dbReference type="RefSeq" id="WP_112991459.1">
    <property type="nucleotide sequence ID" value="NZ_PTLZ01000001.1"/>
</dbReference>
<dbReference type="EMBL" id="SNWF01000004">
    <property type="protein sequence ID" value="TDN94768.1"/>
    <property type="molecule type" value="Genomic_DNA"/>
</dbReference>
<accession>A0A4V3BWM4</accession>
<evidence type="ECO:0000259" key="1">
    <source>
        <dbReference type="Pfam" id="PF18145"/>
    </source>
</evidence>
<sequence length="506" mass="57494">MTTALAAVNDGMSFQARLFWKKAVYLFEENPSIVKVAFESGPKSFDDIWVEYAPGRGHSDLYGRPIQREHIQCKWHVNAGDFGYEDLTDPDFINAKTNSHLQKAWAAYQNFGAIPDGAGRFVLLSNWHPRMTDPIKKIVNQRDGGIQLHKLFDGTTQRSEMGKVRKAWSKHLGIDEDKLQELCKSLAFTTDSQTLLYHRNDLDLMLQRHGLRRVPANEDACWFDTLPYQWLAQGRIEFTSQTLRDACTQQNLFEKASNKIYSLGVKSFEHPIDHLEDRCAKVLNLTHSFNERKIRSHEEWAQTLYPNLKSFLLTEAKDHERIQLALDAHLTLSFAAGSILNIKCGRQIELEQRVFRTKIWHAEDDDVDTNLAAWNFDYQTPEDEGVEPTDLYVSVSLTHDALPDVKKHIQIIGIHPSILAAKFVDGTGNAVVKNGRHAAKLAEELTKQINALKRPRQTIHLFISAPAAFAFFLGQLQPSLGCVRLYEYDFGGMNGGGYSQSLELPI</sequence>
<dbReference type="InterPro" id="IPR040836">
    <property type="entry name" value="SAVED"/>
</dbReference>
<dbReference type="Pfam" id="PF18145">
    <property type="entry name" value="SAVED"/>
    <property type="match status" value="1"/>
</dbReference>
<dbReference type="NCBIfam" id="NF033611">
    <property type="entry name" value="SAVED"/>
    <property type="match status" value="1"/>
</dbReference>
<name>A0A4V3BWM4_9BURK</name>
<gene>
    <name evidence="2" type="ORF">EV677_1324</name>
</gene>
<proteinExistence type="predicted"/>
<feature type="domain" description="SMODS-associated and fused to various effectors" evidence="1">
    <location>
        <begin position="305"/>
        <end position="504"/>
    </location>
</feature>
<evidence type="ECO:0000313" key="3">
    <source>
        <dbReference type="Proteomes" id="UP000294737"/>
    </source>
</evidence>
<protein>
    <recommendedName>
        <fullName evidence="1">SMODS-associated and fused to various effectors domain-containing protein</fullName>
    </recommendedName>
</protein>
<comment type="caution">
    <text evidence="2">The sequence shown here is derived from an EMBL/GenBank/DDBJ whole genome shotgun (WGS) entry which is preliminary data.</text>
</comment>
<dbReference type="OrthoDB" id="268467at2"/>
<reference evidence="2 3" key="1">
    <citation type="submission" date="2019-03" db="EMBL/GenBank/DDBJ databases">
        <title>Genomic Encyclopedia of Type Strains, Phase IV (KMG-IV): sequencing the most valuable type-strain genomes for metagenomic binning, comparative biology and taxonomic classification.</title>
        <authorList>
            <person name="Goeker M."/>
        </authorList>
    </citation>
    <scope>NUCLEOTIDE SEQUENCE [LARGE SCALE GENOMIC DNA]</scope>
    <source>
        <strain evidence="2 3">DSM 18555</strain>
    </source>
</reference>
<dbReference type="Proteomes" id="UP000294737">
    <property type="component" value="Unassembled WGS sequence"/>
</dbReference>
<dbReference type="AlphaFoldDB" id="A0A4V3BWM4"/>
<organism evidence="2 3">
    <name type="scientific">Herminiimonas fonticola</name>
    <dbReference type="NCBI Taxonomy" id="303380"/>
    <lineage>
        <taxon>Bacteria</taxon>
        <taxon>Pseudomonadati</taxon>
        <taxon>Pseudomonadota</taxon>
        <taxon>Betaproteobacteria</taxon>
        <taxon>Burkholderiales</taxon>
        <taxon>Oxalobacteraceae</taxon>
        <taxon>Herminiimonas</taxon>
    </lineage>
</organism>
<keyword evidence="3" id="KW-1185">Reference proteome</keyword>
<evidence type="ECO:0000313" key="2">
    <source>
        <dbReference type="EMBL" id="TDN94768.1"/>
    </source>
</evidence>